<dbReference type="Ensembl" id="ENSNPET00000011803.1">
    <property type="protein sequence ID" value="ENSNPEP00000011509.1"/>
    <property type="gene ID" value="ENSNPEG00000008643.1"/>
</dbReference>
<evidence type="ECO:0000313" key="1">
    <source>
        <dbReference type="Ensembl" id="ENSNPEP00000011509.1"/>
    </source>
</evidence>
<proteinExistence type="predicted"/>
<evidence type="ECO:0000313" key="2">
    <source>
        <dbReference type="Proteomes" id="UP000694420"/>
    </source>
</evidence>
<dbReference type="AlphaFoldDB" id="A0A8C6Z9J7"/>
<protein>
    <submittedName>
        <fullName evidence="1">Uncharacterized protein</fullName>
    </submittedName>
</protein>
<accession>A0A8C6Z9J7</accession>
<organism evidence="1 2">
    <name type="scientific">Nothoprocta perdicaria</name>
    <name type="common">Chilean tinamou</name>
    <name type="synonym">Crypturus perdicarius</name>
    <dbReference type="NCBI Taxonomy" id="30464"/>
    <lineage>
        <taxon>Eukaryota</taxon>
        <taxon>Metazoa</taxon>
        <taxon>Chordata</taxon>
        <taxon>Craniata</taxon>
        <taxon>Vertebrata</taxon>
        <taxon>Euteleostomi</taxon>
        <taxon>Archelosauria</taxon>
        <taxon>Archosauria</taxon>
        <taxon>Dinosauria</taxon>
        <taxon>Saurischia</taxon>
        <taxon>Theropoda</taxon>
        <taxon>Coelurosauria</taxon>
        <taxon>Aves</taxon>
        <taxon>Palaeognathae</taxon>
        <taxon>Tinamiformes</taxon>
        <taxon>Tinamidae</taxon>
        <taxon>Nothoprocta</taxon>
    </lineage>
</organism>
<name>A0A8C6Z9J7_NOTPE</name>
<dbReference type="Proteomes" id="UP000694420">
    <property type="component" value="Unplaced"/>
</dbReference>
<reference evidence="1" key="1">
    <citation type="submission" date="2025-08" db="UniProtKB">
        <authorList>
            <consortium name="Ensembl"/>
        </authorList>
    </citation>
    <scope>IDENTIFICATION</scope>
</reference>
<sequence>GHPGEEETPGLGWGVQGRWGGGHLDAGAAALAHGVGHGGARRVDHGHEPHEAEVVGGEVDVVAVEGEALGVLLLGQVEVAETWRGDVA</sequence>
<keyword evidence="2" id="KW-1185">Reference proteome</keyword>
<reference evidence="1" key="2">
    <citation type="submission" date="2025-09" db="UniProtKB">
        <authorList>
            <consortium name="Ensembl"/>
        </authorList>
    </citation>
    <scope>IDENTIFICATION</scope>
</reference>